<keyword evidence="2" id="KW-1185">Reference proteome</keyword>
<protein>
    <submittedName>
        <fullName evidence="1">DUF4221 domain-containing protein</fullName>
    </submittedName>
</protein>
<sequence>MSSESSFYQREMIDRNSAGTPSTGYLAIAYEIIKSRVQMKIPSSLVRSISLALILLINISICQSCNEGTDHMVTDYHYSKPEYHNIRLEVTGDVLKLPLDSLTKPNFSSYSVFQQKGTLFLAFIDKLTNRINIYDVNRRALVSQISTRNIKENKSRLAKITVFVKSFDSIYLNTLLDVYMIDSTGRVKQRIKLPSKPYAALSDFNGFSPPVFKSDSMFFAAYPYLDMRKQKELRKWKRMFILDWTRKKAELAYSLPPFFKENVYARRYLTTYYCYNNDSSRFVFSLPADSNLYVTKLDDRQTAYFGGSQYITEAIPPFTKEEYSNSDKQSLGRYFRDSYGPVYFDSYSNRYLRVAEQKLTKDKYDQKIFNKKSSLVILDKDFKIIGETEVPDSLNLYTLFTTNDGIYAKIETSVNEDTIYFSKLVYKQ</sequence>
<dbReference type="Pfam" id="PF13970">
    <property type="entry name" value="DUF4221"/>
    <property type="match status" value="1"/>
</dbReference>
<organism evidence="1 2">
    <name type="scientific">Chitinophaga filiformis</name>
    <name type="common">Myxococcus filiformis</name>
    <name type="synonym">Flexibacter filiformis</name>
    <dbReference type="NCBI Taxonomy" id="104663"/>
    <lineage>
        <taxon>Bacteria</taxon>
        <taxon>Pseudomonadati</taxon>
        <taxon>Bacteroidota</taxon>
        <taxon>Chitinophagia</taxon>
        <taxon>Chitinophagales</taxon>
        <taxon>Chitinophagaceae</taxon>
        <taxon>Chitinophaga</taxon>
    </lineage>
</organism>
<dbReference type="InterPro" id="IPR025316">
    <property type="entry name" value="DUF4221"/>
</dbReference>
<accession>A0ABY4HWW6</accession>
<dbReference type="RefSeq" id="WP_247810413.1">
    <property type="nucleotide sequence ID" value="NZ_CP095855.1"/>
</dbReference>
<evidence type="ECO:0000313" key="1">
    <source>
        <dbReference type="EMBL" id="UPK68072.1"/>
    </source>
</evidence>
<gene>
    <name evidence="1" type="ORF">MYF79_24270</name>
</gene>
<name>A0ABY4HWW6_CHIFI</name>
<evidence type="ECO:0000313" key="2">
    <source>
        <dbReference type="Proteomes" id="UP000830198"/>
    </source>
</evidence>
<reference evidence="1 2" key="1">
    <citation type="submission" date="2022-04" db="EMBL/GenBank/DDBJ databases">
        <title>The arsenic-methylating capacity of Chitinophaga filiformis YT5 during chitin decomposition.</title>
        <authorList>
            <person name="Chen G."/>
            <person name="Liang Y."/>
        </authorList>
    </citation>
    <scope>NUCLEOTIDE SEQUENCE [LARGE SCALE GENOMIC DNA]</scope>
    <source>
        <strain evidence="1 2">YT5</strain>
    </source>
</reference>
<dbReference type="Proteomes" id="UP000830198">
    <property type="component" value="Chromosome"/>
</dbReference>
<dbReference type="EMBL" id="CP095855">
    <property type="protein sequence ID" value="UPK68072.1"/>
    <property type="molecule type" value="Genomic_DNA"/>
</dbReference>
<proteinExistence type="predicted"/>